<feature type="region of interest" description="Disordered" evidence="1">
    <location>
        <begin position="237"/>
        <end position="275"/>
    </location>
</feature>
<dbReference type="AlphaFoldDB" id="A0A8C5ZKL0"/>
<reference evidence="3" key="2">
    <citation type="submission" date="2025-09" db="UniProtKB">
        <authorList>
            <consortium name="Ensembl"/>
        </authorList>
    </citation>
    <scope>IDENTIFICATION</scope>
</reference>
<evidence type="ECO:0000313" key="3">
    <source>
        <dbReference type="Ensembl" id="ENSMMMP00000016620.1"/>
    </source>
</evidence>
<dbReference type="Ensembl" id="ENSMMMT00000018924.1">
    <property type="protein sequence ID" value="ENSMMMP00000016620.1"/>
    <property type="gene ID" value="ENSMMMG00000014755.1"/>
</dbReference>
<evidence type="ECO:0000259" key="2">
    <source>
        <dbReference type="PROSITE" id="PS51848"/>
    </source>
</evidence>
<dbReference type="GeneTree" id="ENSGT00940000156057"/>
<gene>
    <name evidence="3" type="primary">MICALL1</name>
</gene>
<dbReference type="InterPro" id="IPR022735">
    <property type="entry name" value="bMERB_dom"/>
</dbReference>
<reference evidence="3" key="1">
    <citation type="submission" date="2025-08" db="UniProtKB">
        <authorList>
            <consortium name="Ensembl"/>
        </authorList>
    </citation>
    <scope>IDENTIFICATION</scope>
</reference>
<organism evidence="3 4">
    <name type="scientific">Marmota marmota marmota</name>
    <name type="common">Alpine marmot</name>
    <dbReference type="NCBI Taxonomy" id="9994"/>
    <lineage>
        <taxon>Eukaryota</taxon>
        <taxon>Metazoa</taxon>
        <taxon>Chordata</taxon>
        <taxon>Craniata</taxon>
        <taxon>Vertebrata</taxon>
        <taxon>Euteleostomi</taxon>
        <taxon>Mammalia</taxon>
        <taxon>Eutheria</taxon>
        <taxon>Euarchontoglires</taxon>
        <taxon>Glires</taxon>
        <taxon>Rodentia</taxon>
        <taxon>Sciuromorpha</taxon>
        <taxon>Sciuridae</taxon>
        <taxon>Xerinae</taxon>
        <taxon>Marmotini</taxon>
        <taxon>Marmota</taxon>
    </lineage>
</organism>
<name>A0A8C5ZKL0_MARMA</name>
<feature type="compositionally biased region" description="Basic and acidic residues" evidence="1">
    <location>
        <begin position="262"/>
        <end position="275"/>
    </location>
</feature>
<dbReference type="Pfam" id="PF12130">
    <property type="entry name" value="bMERB_dom"/>
    <property type="match status" value="1"/>
</dbReference>
<dbReference type="Proteomes" id="UP000694407">
    <property type="component" value="Unplaced"/>
</dbReference>
<protein>
    <submittedName>
        <fullName evidence="3">MICAL like 1</fullName>
    </submittedName>
</protein>
<proteinExistence type="predicted"/>
<feature type="compositionally biased region" description="Basic and acidic residues" evidence="1">
    <location>
        <begin position="237"/>
        <end position="246"/>
    </location>
</feature>
<dbReference type="PANTHER" id="PTHR23167:SF89">
    <property type="entry name" value="MICAL-LIKE PROTEIN 1"/>
    <property type="match status" value="1"/>
</dbReference>
<dbReference type="SMART" id="SM01203">
    <property type="entry name" value="DUF3585"/>
    <property type="match status" value="1"/>
</dbReference>
<keyword evidence="4" id="KW-1185">Reference proteome</keyword>
<evidence type="ECO:0000313" key="4">
    <source>
        <dbReference type="Proteomes" id="UP000694407"/>
    </source>
</evidence>
<dbReference type="PANTHER" id="PTHR23167">
    <property type="entry name" value="CALPONIN HOMOLOGY DOMAIN-CONTAINING PROTEIN DDB_G0272472-RELATED"/>
    <property type="match status" value="1"/>
</dbReference>
<evidence type="ECO:0000256" key="1">
    <source>
        <dbReference type="SAM" id="MobiDB-lite"/>
    </source>
</evidence>
<dbReference type="InterPro" id="IPR050540">
    <property type="entry name" value="F-actin_Monoox_Mical"/>
</dbReference>
<accession>A0A8C5ZKL0</accession>
<sequence>TPPASPARTRGSPSPLPAKPCSGATPTPLLLVGDRSPAPSPGSASPQLQVKSSCKENPFNRKPSPAASPTARKATKGSKPVRPPAPGHGFPLIKRKVPAGSPGTQAAGPPPPSRWPALASGGVWLLEGREDDMLVDWFKLIHEKHLLVRRESELIYVFKQQNLEQRQADVEYELRCLLNKPEKDWTEEDRGREKVLMQELVTLIEQRNAIVNCLDEDRQREEEEDKMLEAMIKKKEFQREAEPEGKKKGKFKTMKMLKLLGNKRDTKSKSPGDKS</sequence>
<feature type="region of interest" description="Disordered" evidence="1">
    <location>
        <begin position="1"/>
        <end position="115"/>
    </location>
</feature>
<feature type="domain" description="BMERB" evidence="2">
    <location>
        <begin position="1"/>
        <end position="230"/>
    </location>
</feature>
<dbReference type="PROSITE" id="PS51848">
    <property type="entry name" value="BMERB"/>
    <property type="match status" value="1"/>
</dbReference>